<comment type="caution">
    <text evidence="5">The sequence shown here is derived from an EMBL/GenBank/DDBJ whole genome shotgun (WGS) entry which is preliminary data.</text>
</comment>
<dbReference type="GO" id="GO:0005524">
    <property type="term" value="F:ATP binding"/>
    <property type="evidence" value="ECO:0007669"/>
    <property type="project" value="UniProtKB-KW"/>
</dbReference>
<protein>
    <submittedName>
        <fullName evidence="5">ATP-binding cassette domain-containing protein</fullName>
    </submittedName>
</protein>
<accession>A0ABP8CST9</accession>
<name>A0ABP8CST9_9FLAO</name>
<dbReference type="InterPro" id="IPR003439">
    <property type="entry name" value="ABC_transporter-like_ATP-bd"/>
</dbReference>
<evidence type="ECO:0000259" key="4">
    <source>
        <dbReference type="PROSITE" id="PS50893"/>
    </source>
</evidence>
<keyword evidence="6" id="KW-1185">Reference proteome</keyword>
<dbReference type="InterPro" id="IPR027417">
    <property type="entry name" value="P-loop_NTPase"/>
</dbReference>
<feature type="domain" description="ABC transporter" evidence="4">
    <location>
        <begin position="3"/>
        <end position="209"/>
    </location>
</feature>
<gene>
    <name evidence="5" type="ORF">GCM10022292_14610</name>
</gene>
<evidence type="ECO:0000256" key="1">
    <source>
        <dbReference type="ARBA" id="ARBA00022448"/>
    </source>
</evidence>
<evidence type="ECO:0000256" key="2">
    <source>
        <dbReference type="ARBA" id="ARBA00022741"/>
    </source>
</evidence>
<dbReference type="PROSITE" id="PS00211">
    <property type="entry name" value="ABC_TRANSPORTER_1"/>
    <property type="match status" value="1"/>
</dbReference>
<dbReference type="Proteomes" id="UP001501682">
    <property type="component" value="Unassembled WGS sequence"/>
</dbReference>
<evidence type="ECO:0000313" key="5">
    <source>
        <dbReference type="EMBL" id="GAA4242813.1"/>
    </source>
</evidence>
<organism evidence="5 6">
    <name type="scientific">Winogradskyella damuponensis</name>
    <dbReference type="NCBI Taxonomy" id="943939"/>
    <lineage>
        <taxon>Bacteria</taxon>
        <taxon>Pseudomonadati</taxon>
        <taxon>Bacteroidota</taxon>
        <taxon>Flavobacteriia</taxon>
        <taxon>Flavobacteriales</taxon>
        <taxon>Flavobacteriaceae</taxon>
        <taxon>Winogradskyella</taxon>
    </lineage>
</organism>
<dbReference type="Gene3D" id="3.40.50.300">
    <property type="entry name" value="P-loop containing nucleotide triphosphate hydrolases"/>
    <property type="match status" value="1"/>
</dbReference>
<dbReference type="InterPro" id="IPR050093">
    <property type="entry name" value="ABC_SmlMolc_Importer"/>
</dbReference>
<keyword evidence="2" id="KW-0547">Nucleotide-binding</keyword>
<proteinExistence type="predicted"/>
<evidence type="ECO:0000313" key="6">
    <source>
        <dbReference type="Proteomes" id="UP001501682"/>
    </source>
</evidence>
<keyword evidence="3 5" id="KW-0067">ATP-binding</keyword>
<dbReference type="Pfam" id="PF00005">
    <property type="entry name" value="ABC_tran"/>
    <property type="match status" value="1"/>
</dbReference>
<sequence>MTIILNNIKPSYMSEDEVSTSDIYMQPNVVFNSGKNYLIKANSGHGKTSILNFIYGSSTNYEGKINYNSDTEINVISLRKTKLSYVFQDYKLFPSLSVFQNIILKNNLTHHKTQDQIDALINHLNLGHKRDSLVENLSLGQKQRVAIIRALCQPFHFILLDEPFSHLDPTNIKIVSALIQKEAKQQNAGIIMTALDEVFAFNFDTTINL</sequence>
<dbReference type="PROSITE" id="PS50893">
    <property type="entry name" value="ABC_TRANSPORTER_2"/>
    <property type="match status" value="1"/>
</dbReference>
<dbReference type="SUPFAM" id="SSF52540">
    <property type="entry name" value="P-loop containing nucleoside triphosphate hydrolases"/>
    <property type="match status" value="1"/>
</dbReference>
<keyword evidence="1" id="KW-0813">Transport</keyword>
<dbReference type="EMBL" id="BAABCB010000015">
    <property type="protein sequence ID" value="GAA4242813.1"/>
    <property type="molecule type" value="Genomic_DNA"/>
</dbReference>
<dbReference type="PANTHER" id="PTHR42781">
    <property type="entry name" value="SPERMIDINE/PUTRESCINE IMPORT ATP-BINDING PROTEIN POTA"/>
    <property type="match status" value="1"/>
</dbReference>
<reference evidence="6" key="1">
    <citation type="journal article" date="2019" name="Int. J. Syst. Evol. Microbiol.">
        <title>The Global Catalogue of Microorganisms (GCM) 10K type strain sequencing project: providing services to taxonomists for standard genome sequencing and annotation.</title>
        <authorList>
            <consortium name="The Broad Institute Genomics Platform"/>
            <consortium name="The Broad Institute Genome Sequencing Center for Infectious Disease"/>
            <person name="Wu L."/>
            <person name="Ma J."/>
        </authorList>
    </citation>
    <scope>NUCLEOTIDE SEQUENCE [LARGE SCALE GENOMIC DNA]</scope>
    <source>
        <strain evidence="6">JCM 17633</strain>
    </source>
</reference>
<dbReference type="PANTHER" id="PTHR42781:SF4">
    <property type="entry name" value="SPERMIDINE_PUTRESCINE IMPORT ATP-BINDING PROTEIN POTA"/>
    <property type="match status" value="1"/>
</dbReference>
<dbReference type="InterPro" id="IPR017871">
    <property type="entry name" value="ABC_transporter-like_CS"/>
</dbReference>
<evidence type="ECO:0000256" key="3">
    <source>
        <dbReference type="ARBA" id="ARBA00022840"/>
    </source>
</evidence>